<evidence type="ECO:0000313" key="3">
    <source>
        <dbReference type="EMBL" id="SZX60960.1"/>
    </source>
</evidence>
<name>A0A383V7P6_TETOB</name>
<accession>A0A383V7P6</accession>
<dbReference type="EMBL" id="FNXT01000116">
    <property type="protein sequence ID" value="SZX60960.1"/>
    <property type="molecule type" value="Genomic_DNA"/>
</dbReference>
<dbReference type="PANTHER" id="PTHR13124:SF12">
    <property type="entry name" value="LARGE RIBOSOMAL SUBUNIT PROTEIN ML46"/>
    <property type="match status" value="1"/>
</dbReference>
<dbReference type="Proteomes" id="UP000256970">
    <property type="component" value="Unassembled WGS sequence"/>
</dbReference>
<organism evidence="3 4">
    <name type="scientific">Tetradesmus obliquus</name>
    <name type="common">Green alga</name>
    <name type="synonym">Acutodesmus obliquus</name>
    <dbReference type="NCBI Taxonomy" id="3088"/>
    <lineage>
        <taxon>Eukaryota</taxon>
        <taxon>Viridiplantae</taxon>
        <taxon>Chlorophyta</taxon>
        <taxon>core chlorophytes</taxon>
        <taxon>Chlorophyceae</taxon>
        <taxon>CS clade</taxon>
        <taxon>Sphaeropleales</taxon>
        <taxon>Scenedesmaceae</taxon>
        <taxon>Tetradesmus</taxon>
    </lineage>
</organism>
<dbReference type="InterPro" id="IPR021757">
    <property type="entry name" value="Ribosomal_mL46_N"/>
</dbReference>
<dbReference type="Gene3D" id="3.90.79.10">
    <property type="entry name" value="Nucleoside Triphosphate Pyrophosphohydrolase"/>
    <property type="match status" value="1"/>
</dbReference>
<proteinExistence type="predicted"/>
<dbReference type="InterPro" id="IPR040008">
    <property type="entry name" value="Ribosomal_mL46"/>
</dbReference>
<reference evidence="3 4" key="1">
    <citation type="submission" date="2016-10" db="EMBL/GenBank/DDBJ databases">
        <authorList>
            <person name="Cai Z."/>
        </authorList>
    </citation>
    <scope>NUCLEOTIDE SEQUENCE [LARGE SCALE GENOMIC DNA]</scope>
</reference>
<feature type="compositionally biased region" description="Low complexity" evidence="1">
    <location>
        <begin position="232"/>
        <end position="269"/>
    </location>
</feature>
<dbReference type="Pfam" id="PF11788">
    <property type="entry name" value="MRP-L46"/>
    <property type="match status" value="1"/>
</dbReference>
<sequence>MAFAGRSVLQQLVSQQRALQAALSGNLLQPAAGWPALQTKQQAYSTSSESKPAADSPRRPRPSIFAACVLERLPVVKSPPPAWEAEYKAWTQLRQMNEQLIKQYPALDKKQKTRDDSEQGELKLVPTVTKADESGAASTMKRRLADKLVLLVKARNPAAAAAAAAAAGSVSGAAAATAAAAEGQAVWTFPTAEHKAGESIKEAAERALKEAIGPSQVYFVGNSPMAHLDLRSTSSSSSSSSSSSAAGSPSASTADAAPSSNGSSSSNSSKRPAARVFFHLAQVVNDPWEVSLQESSSASELAWVGKEELGQYLQDEALLALARKML</sequence>
<protein>
    <recommendedName>
        <fullName evidence="2">Large ribosomal subunit protein mL46 N-terminal domain-containing protein</fullName>
    </recommendedName>
</protein>
<evidence type="ECO:0000256" key="1">
    <source>
        <dbReference type="SAM" id="MobiDB-lite"/>
    </source>
</evidence>
<evidence type="ECO:0000313" key="4">
    <source>
        <dbReference type="Proteomes" id="UP000256970"/>
    </source>
</evidence>
<dbReference type="AlphaFoldDB" id="A0A383V7P6"/>
<dbReference type="GO" id="GO:0005762">
    <property type="term" value="C:mitochondrial large ribosomal subunit"/>
    <property type="evidence" value="ECO:0007669"/>
    <property type="project" value="TreeGrafter"/>
</dbReference>
<evidence type="ECO:0000259" key="2">
    <source>
        <dbReference type="Pfam" id="PF11788"/>
    </source>
</evidence>
<dbReference type="GO" id="GO:0003735">
    <property type="term" value="F:structural constituent of ribosome"/>
    <property type="evidence" value="ECO:0007669"/>
    <property type="project" value="InterPro"/>
</dbReference>
<dbReference type="STRING" id="3088.A0A383V7P6"/>
<feature type="compositionally biased region" description="Polar residues" evidence="1">
    <location>
        <begin position="38"/>
        <end position="50"/>
    </location>
</feature>
<feature type="region of interest" description="Disordered" evidence="1">
    <location>
        <begin position="38"/>
        <end position="60"/>
    </location>
</feature>
<feature type="region of interest" description="Disordered" evidence="1">
    <location>
        <begin position="230"/>
        <end position="269"/>
    </location>
</feature>
<gene>
    <name evidence="3" type="ORF">BQ4739_LOCUS1499</name>
</gene>
<dbReference type="PANTHER" id="PTHR13124">
    <property type="entry name" value="39S RIBOSOMAL PROTEIN L46, MITOCHONDRIAL PRECURSOR-RELATED"/>
    <property type="match status" value="1"/>
</dbReference>
<feature type="domain" description="Large ribosomal subunit protein mL46 N-terminal" evidence="2">
    <location>
        <begin position="63"/>
        <end position="116"/>
    </location>
</feature>
<keyword evidence="4" id="KW-1185">Reference proteome</keyword>